<comment type="cofactor">
    <cofactor evidence="1">
        <name>Mg(2+)</name>
        <dbReference type="ChEBI" id="CHEBI:18420"/>
    </cofactor>
</comment>
<dbReference type="GO" id="GO:0005525">
    <property type="term" value="F:GTP binding"/>
    <property type="evidence" value="ECO:0007669"/>
    <property type="project" value="UniProtKB-KW"/>
</dbReference>
<evidence type="ECO:0000313" key="9">
    <source>
        <dbReference type="EMBL" id="SVA68579.1"/>
    </source>
</evidence>
<accession>A0A381XUX4</accession>
<evidence type="ECO:0000256" key="1">
    <source>
        <dbReference type="ARBA" id="ARBA00001946"/>
    </source>
</evidence>
<dbReference type="Gene3D" id="1.10.300.10">
    <property type="entry name" value="Adenylosuccinate Synthetase, subunit A, domain 2"/>
    <property type="match status" value="1"/>
</dbReference>
<dbReference type="EMBL" id="UINC01016478">
    <property type="protein sequence ID" value="SVA68579.1"/>
    <property type="molecule type" value="Genomic_DNA"/>
</dbReference>
<dbReference type="FunFam" id="1.10.300.10:FF:000001">
    <property type="entry name" value="Adenylosuccinate synthetase"/>
    <property type="match status" value="1"/>
</dbReference>
<dbReference type="PROSITE" id="PS01266">
    <property type="entry name" value="ADENYLOSUCCIN_SYN_1"/>
    <property type="match status" value="1"/>
</dbReference>
<name>A0A381XUX4_9ZZZZ</name>
<dbReference type="PANTHER" id="PTHR11846:SF0">
    <property type="entry name" value="ADENYLOSUCCINATE SYNTHETASE"/>
    <property type="match status" value="1"/>
</dbReference>
<dbReference type="GO" id="GO:0004019">
    <property type="term" value="F:adenylosuccinate synthase activity"/>
    <property type="evidence" value="ECO:0007669"/>
    <property type="project" value="InterPro"/>
</dbReference>
<dbReference type="FunFam" id="3.90.170.10:FF:000001">
    <property type="entry name" value="Adenylosuccinate synthetase"/>
    <property type="match status" value="1"/>
</dbReference>
<protein>
    <recommendedName>
        <fullName evidence="10">Adenylosuccinate synthetase</fullName>
    </recommendedName>
</protein>
<reference evidence="9" key="1">
    <citation type="submission" date="2018-05" db="EMBL/GenBank/DDBJ databases">
        <authorList>
            <person name="Lanie J.A."/>
            <person name="Ng W.-L."/>
            <person name="Kazmierczak K.M."/>
            <person name="Andrzejewski T.M."/>
            <person name="Davidsen T.M."/>
            <person name="Wayne K.J."/>
            <person name="Tettelin H."/>
            <person name="Glass J.I."/>
            <person name="Rusch D."/>
            <person name="Podicherti R."/>
            <person name="Tsui H.-C.T."/>
            <person name="Winkler M.E."/>
        </authorList>
    </citation>
    <scope>NUCLEOTIDE SEQUENCE</scope>
</reference>
<dbReference type="NCBIfam" id="TIGR00184">
    <property type="entry name" value="purA"/>
    <property type="match status" value="1"/>
</dbReference>
<evidence type="ECO:0000256" key="7">
    <source>
        <dbReference type="ARBA" id="ARBA00022842"/>
    </source>
</evidence>
<evidence type="ECO:0000256" key="8">
    <source>
        <dbReference type="ARBA" id="ARBA00023134"/>
    </source>
</evidence>
<dbReference type="InterPro" id="IPR042109">
    <property type="entry name" value="Adenylosuccinate_synth_dom1"/>
</dbReference>
<dbReference type="NCBIfam" id="NF002223">
    <property type="entry name" value="PRK01117.1"/>
    <property type="match status" value="1"/>
</dbReference>
<keyword evidence="7" id="KW-0460">Magnesium</keyword>
<evidence type="ECO:0000256" key="4">
    <source>
        <dbReference type="ARBA" id="ARBA00022723"/>
    </source>
</evidence>
<organism evidence="9">
    <name type="scientific">marine metagenome</name>
    <dbReference type="NCBI Taxonomy" id="408172"/>
    <lineage>
        <taxon>unclassified sequences</taxon>
        <taxon>metagenomes</taxon>
        <taxon>ecological metagenomes</taxon>
    </lineage>
</organism>
<comment type="subunit">
    <text evidence="2">Homodimer.</text>
</comment>
<dbReference type="InterPro" id="IPR018220">
    <property type="entry name" value="Adenylosuccin_syn_GTP-bd"/>
</dbReference>
<keyword evidence="3" id="KW-0436">Ligase</keyword>
<dbReference type="SMART" id="SM00788">
    <property type="entry name" value="Adenylsucc_synt"/>
    <property type="match status" value="1"/>
</dbReference>
<evidence type="ECO:0008006" key="10">
    <source>
        <dbReference type="Google" id="ProtNLM"/>
    </source>
</evidence>
<dbReference type="InterPro" id="IPR042110">
    <property type="entry name" value="Adenylosuccinate_synth_dom2"/>
</dbReference>
<dbReference type="GO" id="GO:0046872">
    <property type="term" value="F:metal ion binding"/>
    <property type="evidence" value="ECO:0007669"/>
    <property type="project" value="UniProtKB-KW"/>
</dbReference>
<dbReference type="GO" id="GO:0044208">
    <property type="term" value="P:'de novo' AMP biosynthetic process"/>
    <property type="evidence" value="ECO:0007669"/>
    <property type="project" value="TreeGrafter"/>
</dbReference>
<dbReference type="PROSITE" id="PS00513">
    <property type="entry name" value="ADENYLOSUCCIN_SYN_2"/>
    <property type="match status" value="1"/>
</dbReference>
<dbReference type="HAMAP" id="MF_00011">
    <property type="entry name" value="Adenylosucc_synth"/>
    <property type="match status" value="1"/>
</dbReference>
<evidence type="ECO:0000256" key="2">
    <source>
        <dbReference type="ARBA" id="ARBA00011738"/>
    </source>
</evidence>
<dbReference type="InterPro" id="IPR001114">
    <property type="entry name" value="Adenylosuccinate_synthetase"/>
</dbReference>
<dbReference type="InterPro" id="IPR042111">
    <property type="entry name" value="Adenylosuccinate_synth_dom3"/>
</dbReference>
<dbReference type="Gene3D" id="3.90.170.10">
    <property type="entry name" value="Adenylosuccinate Synthetase, subunit A, domain 3"/>
    <property type="match status" value="1"/>
</dbReference>
<evidence type="ECO:0000256" key="5">
    <source>
        <dbReference type="ARBA" id="ARBA00022741"/>
    </source>
</evidence>
<keyword evidence="8" id="KW-0342">GTP-binding</keyword>
<keyword evidence="6" id="KW-0658">Purine biosynthesis</keyword>
<dbReference type="Pfam" id="PF00709">
    <property type="entry name" value="Adenylsucc_synt"/>
    <property type="match status" value="1"/>
</dbReference>
<dbReference type="GO" id="GO:0005737">
    <property type="term" value="C:cytoplasm"/>
    <property type="evidence" value="ECO:0007669"/>
    <property type="project" value="TreeGrafter"/>
</dbReference>
<keyword evidence="4" id="KW-0479">Metal-binding</keyword>
<evidence type="ECO:0000256" key="6">
    <source>
        <dbReference type="ARBA" id="ARBA00022755"/>
    </source>
</evidence>
<dbReference type="InterPro" id="IPR033128">
    <property type="entry name" value="Adenylosuccin_syn_Lys_AS"/>
</dbReference>
<gene>
    <name evidence="9" type="ORF">METZ01_LOCUS121433</name>
</gene>
<proteinExistence type="inferred from homology"/>
<keyword evidence="5" id="KW-0547">Nucleotide-binding</keyword>
<dbReference type="PANTHER" id="PTHR11846">
    <property type="entry name" value="ADENYLOSUCCINATE SYNTHETASE"/>
    <property type="match status" value="1"/>
</dbReference>
<dbReference type="CDD" id="cd03108">
    <property type="entry name" value="AdSS"/>
    <property type="match status" value="1"/>
</dbReference>
<dbReference type="AlphaFoldDB" id="A0A381XUX4"/>
<dbReference type="SUPFAM" id="SSF52540">
    <property type="entry name" value="P-loop containing nucleoside triphosphate hydrolases"/>
    <property type="match status" value="1"/>
</dbReference>
<dbReference type="Gene3D" id="3.40.440.10">
    <property type="entry name" value="Adenylosuccinate Synthetase, subunit A, domain 1"/>
    <property type="match status" value="1"/>
</dbReference>
<dbReference type="InterPro" id="IPR027417">
    <property type="entry name" value="P-loop_NTPase"/>
</dbReference>
<dbReference type="GO" id="GO:0046040">
    <property type="term" value="P:IMP metabolic process"/>
    <property type="evidence" value="ECO:0007669"/>
    <property type="project" value="TreeGrafter"/>
</dbReference>
<evidence type="ECO:0000256" key="3">
    <source>
        <dbReference type="ARBA" id="ARBA00022598"/>
    </source>
</evidence>
<sequence>MYYTVIGTQWGDEGKGKIVDWLSSKADMVVRFQGGNNAGHTIKIDNKIFKLNLLPSGIIRKKKCVIGNGVVLDPWALVEEIKYLKKQGIEVNNKNLFIAENVCLILPIHKIIDEINELSRGNELIGTTKKGIGPAYEDKVGRRAIRLCDLNQPELLKNKLDKISTFHKPRMNEYKKQIDTEAIYRDLNSISGYLETFSTPVWKLINEAGYKKNFILFEGAQGSLLDIDFGTYPYVTSSNTSSGQIFAGTGFGIKENHKVFGITKAYTTRVGSGPFPTELNDSNGDYLVEKGQEYGTVTRRKRRCGWFDANLVKQSVKISGVTDIVLTKLDVLDELESIKVCVGYKINDIIYDYLPSNENLQKNITPIYETMDGWQKSTFGIKEWEHLPKNAQEYILFLEKLIETRISIVSTGPERTETIDRKNILVNI</sequence>